<protein>
    <submittedName>
        <fullName evidence="1">Uncharacterized protein</fullName>
    </submittedName>
</protein>
<proteinExistence type="predicted"/>
<gene>
    <name evidence="1" type="ORF">SAMN02745146_1114</name>
</gene>
<organism evidence="1 2">
    <name type="scientific">Hymenobacter daecheongensis DSM 21074</name>
    <dbReference type="NCBI Taxonomy" id="1121955"/>
    <lineage>
        <taxon>Bacteria</taxon>
        <taxon>Pseudomonadati</taxon>
        <taxon>Bacteroidota</taxon>
        <taxon>Cytophagia</taxon>
        <taxon>Cytophagales</taxon>
        <taxon>Hymenobacteraceae</taxon>
        <taxon>Hymenobacter</taxon>
    </lineage>
</organism>
<keyword evidence="2" id="KW-1185">Reference proteome</keyword>
<sequence>MKKLFIILAALVSTNGLLSSCKDDSKDPLPAVEYAPVIFPKFTEGKSTFDFKLITTRPPYPPGFVLPEIEFTFDPGDQRDTKLAAVEVYKTFRRTNATSVDNSKPTLVGTYTSFPATVRLNGDEAIADIKRLNAAGQEVQLIKLAIVPRPAGIAPDAFVFTFEYILQDGRRIVLTPRDKNGVLTGAQTNAPFAAVASIVQK</sequence>
<evidence type="ECO:0000313" key="2">
    <source>
        <dbReference type="Proteomes" id="UP000184418"/>
    </source>
</evidence>
<dbReference type="AlphaFoldDB" id="A0A1M6CD10"/>
<dbReference type="STRING" id="1121955.SAMN02745146_1114"/>
<dbReference type="EMBL" id="FQYN01000002">
    <property type="protein sequence ID" value="SHI58899.1"/>
    <property type="molecule type" value="Genomic_DNA"/>
</dbReference>
<evidence type="ECO:0000313" key="1">
    <source>
        <dbReference type="EMBL" id="SHI58899.1"/>
    </source>
</evidence>
<dbReference type="RefSeq" id="WP_073106339.1">
    <property type="nucleotide sequence ID" value="NZ_FQYN01000002.1"/>
</dbReference>
<accession>A0A1M6CD10</accession>
<reference evidence="1 2" key="1">
    <citation type="submission" date="2016-11" db="EMBL/GenBank/DDBJ databases">
        <authorList>
            <person name="Jaros S."/>
            <person name="Januszkiewicz K."/>
            <person name="Wedrychowicz H."/>
        </authorList>
    </citation>
    <scope>NUCLEOTIDE SEQUENCE [LARGE SCALE GENOMIC DNA]</scope>
    <source>
        <strain evidence="1 2">DSM 21074</strain>
    </source>
</reference>
<name>A0A1M6CD10_9BACT</name>
<dbReference type="OrthoDB" id="879728at2"/>
<dbReference type="Proteomes" id="UP000184418">
    <property type="component" value="Unassembled WGS sequence"/>
</dbReference>
<dbReference type="PROSITE" id="PS51257">
    <property type="entry name" value="PROKAR_LIPOPROTEIN"/>
    <property type="match status" value="1"/>
</dbReference>